<dbReference type="Proteomes" id="UP000521943">
    <property type="component" value="Unassembled WGS sequence"/>
</dbReference>
<name>A0A8H6HM60_9AGAR</name>
<keyword evidence="2" id="KW-1185">Reference proteome</keyword>
<accession>A0A8H6HM60</accession>
<proteinExistence type="predicted"/>
<evidence type="ECO:0000313" key="2">
    <source>
        <dbReference type="Proteomes" id="UP000521943"/>
    </source>
</evidence>
<organism evidence="1 2">
    <name type="scientific">Ephemerocybe angulata</name>
    <dbReference type="NCBI Taxonomy" id="980116"/>
    <lineage>
        <taxon>Eukaryota</taxon>
        <taxon>Fungi</taxon>
        <taxon>Dikarya</taxon>
        <taxon>Basidiomycota</taxon>
        <taxon>Agaricomycotina</taxon>
        <taxon>Agaricomycetes</taxon>
        <taxon>Agaricomycetidae</taxon>
        <taxon>Agaricales</taxon>
        <taxon>Agaricineae</taxon>
        <taxon>Psathyrellaceae</taxon>
        <taxon>Ephemerocybe</taxon>
    </lineage>
</organism>
<reference evidence="1 2" key="1">
    <citation type="submission" date="2020-07" db="EMBL/GenBank/DDBJ databases">
        <title>Comparative genomics of pyrophilous fungi reveals a link between fire events and developmental genes.</title>
        <authorList>
            <consortium name="DOE Joint Genome Institute"/>
            <person name="Steindorff A.S."/>
            <person name="Carver A."/>
            <person name="Calhoun S."/>
            <person name="Stillman K."/>
            <person name="Liu H."/>
            <person name="Lipzen A."/>
            <person name="Pangilinan J."/>
            <person name="Labutti K."/>
            <person name="Bruns T.D."/>
            <person name="Grigoriev I.V."/>
        </authorList>
    </citation>
    <scope>NUCLEOTIDE SEQUENCE [LARGE SCALE GENOMIC DNA]</scope>
    <source>
        <strain evidence="1 2">CBS 144469</strain>
    </source>
</reference>
<dbReference type="AlphaFoldDB" id="A0A8H6HM60"/>
<sequence>MPQTVPSLPSSFPHQLLSPGLTMLPHILKDDVLNAWFWKIVEEIELNRRLFVHESDDFRWPLRRTWFGTPQQQEFIKDCGVLCISADRDNNCIFEFFYEVVVHWFRLWPVVHWRGDALDLYRYLFSICADIIHDIRWRYSLAADVKTHYIPWSNFLTTDPETRRDGLRLVHFRLEFQRLLTKQRPRPLDLGSDNVKWTTNRRRAGSFSGASYRDRQCTTFSMYPSASAF</sequence>
<evidence type="ECO:0000313" key="1">
    <source>
        <dbReference type="EMBL" id="KAF6748328.1"/>
    </source>
</evidence>
<dbReference type="EMBL" id="JACGCI010000071">
    <property type="protein sequence ID" value="KAF6748328.1"/>
    <property type="molecule type" value="Genomic_DNA"/>
</dbReference>
<protein>
    <submittedName>
        <fullName evidence="1">Uncharacterized protein</fullName>
    </submittedName>
</protein>
<comment type="caution">
    <text evidence="1">The sequence shown here is derived from an EMBL/GenBank/DDBJ whole genome shotgun (WGS) entry which is preliminary data.</text>
</comment>
<gene>
    <name evidence="1" type="ORF">DFP72DRAFT_853468</name>
</gene>